<sequence>MPIFRLRRKAPSVSDSLAVVGLRKALLVGMLSNLGEEDDGEDDVDAKSESSCLADESSLGPSDKETQGPELEDPDIDNISKGVAGIYTDSSNTVTTSSSSFQSPSLKKTRRARSIVRQQSRVSAEFQNFDQARQSSSDDSTEASGTRSRANLRRARSTSSQRSIPVPVVERQKCLTNDGQDSSVECSSPDSSFATLMFARDAPKISAKDLLKIPLTAPSEIGTPPPPARYTNASGLGLEKQKRKRFIQKSRMSYSMDHQLMPRHREPSLMSLNDTFQDTDSEPGRLLLPSPKGPRRTSFAPPKALGLAEKELLERRRKSDLPLHPHFRRSSNVTFAPQTKLSDHGRNSKFEKAASFHTAEDPHVHHMNSDWSTSLPMVIKSNPRQPFRSVYSNRLTVPDPYGYAEVTRVVERPNRFLKRQHSFDRGNEIQSGGRGTLCHECANSVDRGLDQAQQQEYRPGILKQPTQSCDGQINQTGHVKVTAL</sequence>
<comment type="caution">
    <text evidence="2">The sequence shown here is derived from an EMBL/GenBank/DDBJ whole genome shotgun (WGS) entry which is preliminary data.</text>
</comment>
<evidence type="ECO:0000313" key="3">
    <source>
        <dbReference type="Proteomes" id="UP000318571"/>
    </source>
</evidence>
<protein>
    <submittedName>
        <fullName evidence="2">Uncharacterized protein</fullName>
    </submittedName>
</protein>
<feature type="compositionally biased region" description="Acidic residues" evidence="1">
    <location>
        <begin position="35"/>
        <end position="44"/>
    </location>
</feature>
<dbReference type="AlphaFoldDB" id="A0A553PN90"/>
<evidence type="ECO:0000313" key="2">
    <source>
        <dbReference type="EMBL" id="TRY79155.1"/>
    </source>
</evidence>
<feature type="compositionally biased region" description="Polar residues" evidence="1">
    <location>
        <begin position="116"/>
        <end position="149"/>
    </location>
</feature>
<accession>A0A553PN90</accession>
<keyword evidence="3" id="KW-1185">Reference proteome</keyword>
<feature type="region of interest" description="Disordered" evidence="1">
    <location>
        <begin position="34"/>
        <end position="189"/>
    </location>
</feature>
<organism evidence="2 3">
    <name type="scientific">Tigriopus californicus</name>
    <name type="common">Marine copepod</name>
    <dbReference type="NCBI Taxonomy" id="6832"/>
    <lineage>
        <taxon>Eukaryota</taxon>
        <taxon>Metazoa</taxon>
        <taxon>Ecdysozoa</taxon>
        <taxon>Arthropoda</taxon>
        <taxon>Crustacea</taxon>
        <taxon>Multicrustacea</taxon>
        <taxon>Hexanauplia</taxon>
        <taxon>Copepoda</taxon>
        <taxon>Harpacticoida</taxon>
        <taxon>Harpacticidae</taxon>
        <taxon>Tigriopus</taxon>
    </lineage>
</organism>
<reference evidence="2 3" key="1">
    <citation type="journal article" date="2018" name="Nat. Ecol. Evol.">
        <title>Genomic signatures of mitonuclear coevolution across populations of Tigriopus californicus.</title>
        <authorList>
            <person name="Barreto F.S."/>
            <person name="Watson E.T."/>
            <person name="Lima T.G."/>
            <person name="Willett C.S."/>
            <person name="Edmands S."/>
            <person name="Li W."/>
            <person name="Burton R.S."/>
        </authorList>
    </citation>
    <scope>NUCLEOTIDE SEQUENCE [LARGE SCALE GENOMIC DNA]</scope>
    <source>
        <strain evidence="2 3">San Diego</strain>
    </source>
</reference>
<evidence type="ECO:0000256" key="1">
    <source>
        <dbReference type="SAM" id="MobiDB-lite"/>
    </source>
</evidence>
<feature type="compositionally biased region" description="Low complexity" evidence="1">
    <location>
        <begin position="88"/>
        <end position="105"/>
    </location>
</feature>
<dbReference type="EMBL" id="VCGU01000002">
    <property type="protein sequence ID" value="TRY79155.1"/>
    <property type="molecule type" value="Genomic_DNA"/>
</dbReference>
<proteinExistence type="predicted"/>
<gene>
    <name evidence="2" type="ORF">TCAL_16121</name>
</gene>
<feature type="region of interest" description="Disordered" evidence="1">
    <location>
        <begin position="276"/>
        <end position="301"/>
    </location>
</feature>
<dbReference type="Proteomes" id="UP000318571">
    <property type="component" value="Chromosome 6"/>
</dbReference>
<name>A0A553PN90_TIGCA</name>